<organism evidence="2 3">
    <name type="scientific">Bacteroides fragilis</name>
    <dbReference type="NCBI Taxonomy" id="817"/>
    <lineage>
        <taxon>Bacteria</taxon>
        <taxon>Pseudomonadati</taxon>
        <taxon>Bacteroidota</taxon>
        <taxon>Bacteroidia</taxon>
        <taxon>Bacteroidales</taxon>
        <taxon>Bacteroidaceae</taxon>
        <taxon>Bacteroides</taxon>
    </lineage>
</organism>
<evidence type="ECO:0000313" key="3">
    <source>
        <dbReference type="Proteomes" id="UP001078742"/>
    </source>
</evidence>
<name>A0A9Q4IR83_BACFG</name>
<feature type="domain" description="RES" evidence="1">
    <location>
        <begin position="165"/>
        <end position="324"/>
    </location>
</feature>
<gene>
    <name evidence="2" type="ORF">O1420_09185</name>
</gene>
<dbReference type="Proteomes" id="UP001078742">
    <property type="component" value="Unassembled WGS sequence"/>
</dbReference>
<protein>
    <submittedName>
        <fullName evidence="2">RES family NAD+ phosphorylase</fullName>
    </submittedName>
</protein>
<sequence length="333" mass="38002">MNICANCFNDEEIKQFIATSSTSIANCDCCGKRSEIIDLSELSDFFIEFLGLFIKDDNGCGLVQLIQKDWNIFSSDICARNILSTIIDSEQIEFSIDDNVSYSSEIQNCFSVWEKLKSEVQEEKRYFSDLGSFNWEVYITSNAKIKKGTFLYRARITPDGRKKLKTKEMGCPPKERATAGRANPLGIPYLYLCSKIETTFYEVRAVYLDRISVGKFTILRDLDIVDFSNKISLFYTYSDSESNVSLLDIVKRKILFEKISTDLSKPLRRFDTEIEYVPTQLICEYCKQNGADGIRFNSSLHQEGANIVLFNSSDAICTSVLSREIKNVIIESK</sequence>
<reference evidence="2" key="1">
    <citation type="submission" date="2022-12" db="EMBL/GenBank/DDBJ databases">
        <title>Development of a Multilocus Sequence Typing Scheme for Bacteroides fragilis Based on Whole Genome Sequencing Data and Clinical Application.</title>
        <authorList>
            <person name="Nielsen F.D."/>
            <person name="Justesen U.S."/>
        </authorList>
    </citation>
    <scope>NUCLEOTIDE SEQUENCE</scope>
    <source>
        <strain evidence="2">BF_BC_VIB_DK_2012_57</strain>
    </source>
</reference>
<evidence type="ECO:0000313" key="2">
    <source>
        <dbReference type="EMBL" id="MCZ2571568.1"/>
    </source>
</evidence>
<dbReference type="AlphaFoldDB" id="A0A9Q4IR83"/>
<dbReference type="RefSeq" id="WP_032574816.1">
    <property type="nucleotide sequence ID" value="NZ_JAIWXF010000004.1"/>
</dbReference>
<proteinExistence type="predicted"/>
<dbReference type="SMART" id="SM00953">
    <property type="entry name" value="RES"/>
    <property type="match status" value="1"/>
</dbReference>
<evidence type="ECO:0000259" key="1">
    <source>
        <dbReference type="SMART" id="SM00953"/>
    </source>
</evidence>
<dbReference type="InterPro" id="IPR014914">
    <property type="entry name" value="RES_dom"/>
</dbReference>
<dbReference type="Pfam" id="PF08808">
    <property type="entry name" value="RES"/>
    <property type="match status" value="1"/>
</dbReference>
<comment type="caution">
    <text evidence="2">The sequence shown here is derived from an EMBL/GenBank/DDBJ whole genome shotgun (WGS) entry which is preliminary data.</text>
</comment>
<dbReference type="EMBL" id="JAPUAV010000005">
    <property type="protein sequence ID" value="MCZ2571568.1"/>
    <property type="molecule type" value="Genomic_DNA"/>
</dbReference>
<accession>A0A9Q4IR83</accession>